<dbReference type="Gene3D" id="3.90.228.10">
    <property type="match status" value="1"/>
</dbReference>
<evidence type="ECO:0000256" key="2">
    <source>
        <dbReference type="ARBA" id="ARBA00022833"/>
    </source>
</evidence>
<evidence type="ECO:0000313" key="6">
    <source>
        <dbReference type="EMBL" id="TPX75093.1"/>
    </source>
</evidence>
<keyword evidence="7" id="KW-1185">Reference proteome</keyword>
<evidence type="ECO:0000256" key="1">
    <source>
        <dbReference type="ARBA" id="ARBA00022723"/>
    </source>
</evidence>
<protein>
    <recommendedName>
        <fullName evidence="5">B box-type domain-containing protein</fullName>
    </recommendedName>
</protein>
<dbReference type="SUPFAM" id="SSF56399">
    <property type="entry name" value="ADP-ribosylation"/>
    <property type="match status" value="1"/>
</dbReference>
<dbReference type="GO" id="GO:0008270">
    <property type="term" value="F:zinc ion binding"/>
    <property type="evidence" value="ECO:0007669"/>
    <property type="project" value="UniProtKB-KW"/>
</dbReference>
<evidence type="ECO:0000256" key="4">
    <source>
        <dbReference type="SAM" id="MobiDB-lite"/>
    </source>
</evidence>
<dbReference type="OrthoDB" id="153872at2759"/>
<dbReference type="InterPro" id="IPR047153">
    <property type="entry name" value="TRIM45/56/19-like"/>
</dbReference>
<dbReference type="InterPro" id="IPR000315">
    <property type="entry name" value="Znf_B-box"/>
</dbReference>
<dbReference type="PANTHER" id="PTHR25462">
    <property type="entry name" value="BONUS, ISOFORM C-RELATED"/>
    <property type="match status" value="1"/>
</dbReference>
<proteinExistence type="predicted"/>
<keyword evidence="2" id="KW-0862">Zinc</keyword>
<dbReference type="AlphaFoldDB" id="A0A507FFU0"/>
<reference evidence="6 7" key="1">
    <citation type="journal article" date="2019" name="Sci. Rep.">
        <title>Comparative genomics of chytrid fungi reveal insights into the obligate biotrophic and pathogenic lifestyle of Synchytrium endobioticum.</title>
        <authorList>
            <person name="van de Vossenberg B.T.L.H."/>
            <person name="Warris S."/>
            <person name="Nguyen H.D.T."/>
            <person name="van Gent-Pelzer M.P.E."/>
            <person name="Joly D.L."/>
            <person name="van de Geest H.C."/>
            <person name="Bonants P.J.M."/>
            <person name="Smith D.S."/>
            <person name="Levesque C.A."/>
            <person name="van der Lee T.A.J."/>
        </authorList>
    </citation>
    <scope>NUCLEOTIDE SEQUENCE [LARGE SCALE GENOMIC DNA]</scope>
    <source>
        <strain evidence="6 7">CBS 675.73</strain>
    </source>
</reference>
<comment type="caution">
    <text evidence="6">The sequence shown here is derived from an EMBL/GenBank/DDBJ whole genome shotgun (WGS) entry which is preliminary data.</text>
</comment>
<dbReference type="STRING" id="246404.A0A507FFU0"/>
<gene>
    <name evidence="6" type="ORF">CcCBS67573_g03641</name>
</gene>
<dbReference type="CDD" id="cd19756">
    <property type="entry name" value="Bbox2"/>
    <property type="match status" value="1"/>
</dbReference>
<dbReference type="InterPro" id="IPR049808">
    <property type="entry name" value="CONSTANS-like_Bbox1"/>
</dbReference>
<accession>A0A507FFU0</accession>
<dbReference type="GO" id="GO:0061630">
    <property type="term" value="F:ubiquitin protein ligase activity"/>
    <property type="evidence" value="ECO:0007669"/>
    <property type="project" value="TreeGrafter"/>
</dbReference>
<feature type="domain" description="B box-type" evidence="5">
    <location>
        <begin position="207"/>
        <end position="253"/>
    </location>
</feature>
<evidence type="ECO:0000259" key="5">
    <source>
        <dbReference type="PROSITE" id="PS50119"/>
    </source>
</evidence>
<organism evidence="6 7">
    <name type="scientific">Chytriomyces confervae</name>
    <dbReference type="NCBI Taxonomy" id="246404"/>
    <lineage>
        <taxon>Eukaryota</taxon>
        <taxon>Fungi</taxon>
        <taxon>Fungi incertae sedis</taxon>
        <taxon>Chytridiomycota</taxon>
        <taxon>Chytridiomycota incertae sedis</taxon>
        <taxon>Chytridiomycetes</taxon>
        <taxon>Chytridiales</taxon>
        <taxon>Chytriomycetaceae</taxon>
        <taxon>Chytriomyces</taxon>
    </lineage>
</organism>
<dbReference type="Proteomes" id="UP000320333">
    <property type="component" value="Unassembled WGS sequence"/>
</dbReference>
<dbReference type="EMBL" id="QEAP01000096">
    <property type="protein sequence ID" value="TPX75093.1"/>
    <property type="molecule type" value="Genomic_DNA"/>
</dbReference>
<evidence type="ECO:0000313" key="7">
    <source>
        <dbReference type="Proteomes" id="UP000320333"/>
    </source>
</evidence>
<keyword evidence="3" id="KW-0863">Zinc-finger</keyword>
<name>A0A507FFU0_9FUNG</name>
<evidence type="ECO:0000256" key="3">
    <source>
        <dbReference type="PROSITE-ProRule" id="PRU00024"/>
    </source>
</evidence>
<dbReference type="SUPFAM" id="SSF57845">
    <property type="entry name" value="B-box zinc-binding domain"/>
    <property type="match status" value="1"/>
</dbReference>
<sequence length="558" mass="61202">MAATTSKDIKKAPLPPTTSDFAHLEYGLQLALGSSTARIVSAYVVSNPHLSVQFEKRCKDILVQPSWIEPSQLVGANTEDEVIRRGFQFAAPSQGIKLSVGVLKAGNQNNLHAPSVHGSESPQVKKILLCRVGIGRAHVADELSAEREVVPDGYDSFYVLNRRAGAPTDIHEKSEYRHEYVIKSTSQILPMYLVHYEYDACKELKSREKAKCDNCESEVATIYCSSDAANLCNKCDLQLHTSKFANRHVRAPIGKGTDVFGHCRHHPDKKIEFFCSQCHIPVCVYCKMVGNHANGESAKHQLVSVTEAYQTVLQEARTLDPVLQSRRTEIINQIGAVNQRAKAVSQMGSQIETQIEDMYKRAMAELHTVINDKLNVLLGDELELKRQLGEIEHLEEYVKYQQQGDATQFLFSWARHQSYRSDLHDFKFFRNSIDVELDVKVSGGINIVLDDNIHGGNSSNGVSGISNGGSNGLNASGSNGGSLQIGSGNGKGGRDKKATIGTVVGAAQILGASVNAGMVGMGLPRKVQERRVQRRTSDFFAESLAMTPAMSWTNDSDG</sequence>
<dbReference type="CDD" id="cd19821">
    <property type="entry name" value="Bbox1_BBX-like"/>
    <property type="match status" value="1"/>
</dbReference>
<dbReference type="PROSITE" id="PS50119">
    <property type="entry name" value="ZF_BBOX"/>
    <property type="match status" value="2"/>
</dbReference>
<feature type="region of interest" description="Disordered" evidence="4">
    <location>
        <begin position="473"/>
        <end position="495"/>
    </location>
</feature>
<dbReference type="Gene3D" id="3.30.160.60">
    <property type="entry name" value="Classic Zinc Finger"/>
    <property type="match status" value="1"/>
</dbReference>
<dbReference type="Pfam" id="PF00643">
    <property type="entry name" value="zf-B_box"/>
    <property type="match status" value="2"/>
</dbReference>
<dbReference type="PANTHER" id="PTHR25462:SF296">
    <property type="entry name" value="MEIOTIC P26, ISOFORM F"/>
    <property type="match status" value="1"/>
</dbReference>
<keyword evidence="1" id="KW-0479">Metal-binding</keyword>
<feature type="domain" description="B box-type" evidence="5">
    <location>
        <begin position="263"/>
        <end position="305"/>
    </location>
</feature>
<dbReference type="SMART" id="SM00336">
    <property type="entry name" value="BBOX"/>
    <property type="match status" value="2"/>
</dbReference>